<keyword evidence="7 12" id="KW-0067">ATP-binding</keyword>
<dbReference type="Pfam" id="PF02151">
    <property type="entry name" value="UVR"/>
    <property type="match status" value="1"/>
</dbReference>
<dbReference type="SMART" id="SM00487">
    <property type="entry name" value="DEXDc"/>
    <property type="match status" value="1"/>
</dbReference>
<sequence>MPFKLHSPFKPAGDQPQAIAKLIQGLDKKYRYQTLLGVTGSGKTFTMANVIQKVQRPTLIISHNKTLAAQLASEFQDFFPDNAVHYFVSYYDYYQPEAYIPRSDTYIEKETQINEEIDKLRNAATQSLLSRKDVIIVASVSCIYGLGSPENYESLALEVKVGTKIKRDKFLRRLTDLQFIRNDMNLSRGNYRVRGDVIEFIPASADKIIRLDFFGDEIEKISEHDPLTGQDFGVHEEITIFPAKHFVTPKEKLLRAVGNIREELREQINFFKSQGKELEAQRIEQRTNFDLEMMMETGFVAGIENYSRQLDFRRAGDPPSTLLDYFPDDFLLFIDESHITLPQIGSMYNGDQSRKKTLVDYGFRLPSAMDNRPLKFEEFEKKINQTIFVSATPEKERELKISKQVAEQLIRPTGLLDPEIEIRPTKNQIDDLMEEIQKRVKKKQRTLVTTLTKNMAEELSNYLVEYGIKGHYLHSDIDTLERLEILRDLRLGIYDVIIGINLLREGLDLPEVSLVAILDADKEGFLRSETSLIQTMGRAARHLEGRVIMYADRVTGSMQRAMDEVDRRRQIQEDYNKKHGITPQTILKAIKETRLAGMKAVEEKNAITGEMDLTKMSKQDIAYAVEELRDQMDLAARNLDFEKAASLRDQITAIRTKTRMKKHKFK</sequence>
<keyword evidence="4 12" id="KW-0547">Nucleotide-binding</keyword>
<dbReference type="Pfam" id="PF04851">
    <property type="entry name" value="ResIII"/>
    <property type="match status" value="1"/>
</dbReference>
<evidence type="ECO:0000256" key="5">
    <source>
        <dbReference type="ARBA" id="ARBA00022763"/>
    </source>
</evidence>
<dbReference type="InterPro" id="IPR004807">
    <property type="entry name" value="UvrB"/>
</dbReference>
<dbReference type="SUPFAM" id="SSF52540">
    <property type="entry name" value="P-loop containing nucleoside triphosphate hydrolases"/>
    <property type="match status" value="2"/>
</dbReference>
<dbReference type="GO" id="GO:0006289">
    <property type="term" value="P:nucleotide-excision repair"/>
    <property type="evidence" value="ECO:0007669"/>
    <property type="project" value="UniProtKB-UniRule"/>
</dbReference>
<dbReference type="GO" id="GO:0009432">
    <property type="term" value="P:SOS response"/>
    <property type="evidence" value="ECO:0007669"/>
    <property type="project" value="UniProtKB-UniRule"/>
</dbReference>
<comment type="function">
    <text evidence="12">The UvrABC repair system catalyzes the recognition and processing of DNA lesions. A damage recognition complex composed of 2 UvrA and 2 UvrB subunits scans DNA for abnormalities. Upon binding of the UvrA(2)B(2) complex to a putative damaged site, the DNA wraps around one UvrB monomer. DNA wrap is dependent on ATP binding by UvrB and probably causes local melting of the DNA helix, facilitating insertion of UvrB beta-hairpin between the DNA strands. Then UvrB probes one DNA strand for the presence of a lesion. If a lesion is found the UvrA subunits dissociate and the UvrB-DNA preincision complex is formed. This complex is subsequently bound by UvrC and the second UvrB is released. If no lesion is found, the DNA wraps around the other UvrB subunit that will check the other stand for damage.</text>
</comment>
<dbReference type="InterPro" id="IPR027417">
    <property type="entry name" value="P-loop_NTPase"/>
</dbReference>
<dbReference type="GO" id="GO:0005524">
    <property type="term" value="F:ATP binding"/>
    <property type="evidence" value="ECO:0007669"/>
    <property type="project" value="UniProtKB-UniRule"/>
</dbReference>
<evidence type="ECO:0000259" key="15">
    <source>
        <dbReference type="PROSITE" id="PS51192"/>
    </source>
</evidence>
<dbReference type="Gene3D" id="4.10.860.10">
    <property type="entry name" value="UVR domain"/>
    <property type="match status" value="1"/>
</dbReference>
<evidence type="ECO:0000256" key="1">
    <source>
        <dbReference type="ARBA" id="ARBA00004496"/>
    </source>
</evidence>
<dbReference type="Pfam" id="PF17757">
    <property type="entry name" value="UvrB_inter"/>
    <property type="match status" value="1"/>
</dbReference>
<dbReference type="InterPro" id="IPR001943">
    <property type="entry name" value="UVR_dom"/>
</dbReference>
<comment type="caution">
    <text evidence="17">The sequence shown here is derived from an EMBL/GenBank/DDBJ whole genome shotgun (WGS) entry which is preliminary data.</text>
</comment>
<evidence type="ECO:0000256" key="7">
    <source>
        <dbReference type="ARBA" id="ARBA00022840"/>
    </source>
</evidence>
<evidence type="ECO:0000256" key="12">
    <source>
        <dbReference type="HAMAP-Rule" id="MF_00204"/>
    </source>
</evidence>
<protein>
    <recommendedName>
        <fullName evidence="11 12">UvrABC system protein B</fullName>
        <shortName evidence="12">Protein UvrB</shortName>
    </recommendedName>
    <alternativeName>
        <fullName evidence="12">Excinuclease ABC subunit B</fullName>
    </alternativeName>
</protein>
<dbReference type="Pfam" id="PF00271">
    <property type="entry name" value="Helicase_C"/>
    <property type="match status" value="1"/>
</dbReference>
<keyword evidence="8 12" id="KW-0267">Excision nuclease</keyword>
<keyword evidence="6 12" id="KW-0228">DNA excision</keyword>
<keyword evidence="12 13" id="KW-0742">SOS response</keyword>
<evidence type="ECO:0000256" key="6">
    <source>
        <dbReference type="ARBA" id="ARBA00022769"/>
    </source>
</evidence>
<evidence type="ECO:0000313" key="18">
    <source>
        <dbReference type="Proteomes" id="UP000177682"/>
    </source>
</evidence>
<dbReference type="InterPro" id="IPR014001">
    <property type="entry name" value="Helicase_ATP-bd"/>
</dbReference>
<dbReference type="GO" id="GO:0003677">
    <property type="term" value="F:DNA binding"/>
    <property type="evidence" value="ECO:0007669"/>
    <property type="project" value="UniProtKB-UniRule"/>
</dbReference>
<evidence type="ECO:0000256" key="13">
    <source>
        <dbReference type="RuleBase" id="RU003587"/>
    </source>
</evidence>
<dbReference type="InterPro" id="IPR041471">
    <property type="entry name" value="UvrB_inter"/>
</dbReference>
<dbReference type="AlphaFoldDB" id="A0A1F5PKS2"/>
<dbReference type="SMART" id="SM00490">
    <property type="entry name" value="HELICc"/>
    <property type="match status" value="1"/>
</dbReference>
<comment type="similarity">
    <text evidence="2 12 13">Belongs to the UvrB family.</text>
</comment>
<dbReference type="GO" id="GO:0005737">
    <property type="term" value="C:cytoplasm"/>
    <property type="evidence" value="ECO:0007669"/>
    <property type="project" value="UniProtKB-SubCell"/>
</dbReference>
<proteinExistence type="inferred from homology"/>
<feature type="domain" description="UVR" evidence="14">
    <location>
        <begin position="622"/>
        <end position="657"/>
    </location>
</feature>
<evidence type="ECO:0000256" key="3">
    <source>
        <dbReference type="ARBA" id="ARBA00022490"/>
    </source>
</evidence>
<dbReference type="InterPro" id="IPR024759">
    <property type="entry name" value="UvrB_YAD/RRR_dom"/>
</dbReference>
<feature type="domain" description="Helicase C-terminal" evidence="16">
    <location>
        <begin position="428"/>
        <end position="590"/>
    </location>
</feature>
<dbReference type="GO" id="GO:0009380">
    <property type="term" value="C:excinuclease repair complex"/>
    <property type="evidence" value="ECO:0007669"/>
    <property type="project" value="InterPro"/>
</dbReference>
<keyword evidence="9 12" id="KW-0234">DNA repair</keyword>
<dbReference type="CDD" id="cd17916">
    <property type="entry name" value="DEXHc_UvrB"/>
    <property type="match status" value="1"/>
</dbReference>
<dbReference type="PROSITE" id="PS50151">
    <property type="entry name" value="UVR"/>
    <property type="match status" value="1"/>
</dbReference>
<name>A0A1F5PKS2_9BACT</name>
<keyword evidence="3 12" id="KW-0963">Cytoplasm</keyword>
<feature type="binding site" evidence="12">
    <location>
        <begin position="37"/>
        <end position="44"/>
    </location>
    <ligand>
        <name>ATP</name>
        <dbReference type="ChEBI" id="CHEBI:30616"/>
    </ligand>
</feature>
<reference evidence="17 18" key="1">
    <citation type="journal article" date="2016" name="Nat. Commun.">
        <title>Thousands of microbial genomes shed light on interconnected biogeochemical processes in an aquifer system.</title>
        <authorList>
            <person name="Anantharaman K."/>
            <person name="Brown C.T."/>
            <person name="Hug L.A."/>
            <person name="Sharon I."/>
            <person name="Castelle C.J."/>
            <person name="Probst A.J."/>
            <person name="Thomas B.C."/>
            <person name="Singh A."/>
            <person name="Wilkins M.J."/>
            <person name="Karaoz U."/>
            <person name="Brodie E.L."/>
            <person name="Williams K.H."/>
            <person name="Hubbard S.S."/>
            <person name="Banfield J.F."/>
        </authorList>
    </citation>
    <scope>NUCLEOTIDE SEQUENCE [LARGE SCALE GENOMIC DNA]</scope>
</reference>
<dbReference type="PANTHER" id="PTHR24029:SF0">
    <property type="entry name" value="UVRABC SYSTEM PROTEIN B"/>
    <property type="match status" value="1"/>
</dbReference>
<dbReference type="GO" id="GO:0016887">
    <property type="term" value="F:ATP hydrolysis activity"/>
    <property type="evidence" value="ECO:0007669"/>
    <property type="project" value="InterPro"/>
</dbReference>
<dbReference type="NCBIfam" id="TIGR00631">
    <property type="entry name" value="uvrb"/>
    <property type="match status" value="1"/>
</dbReference>
<comment type="domain">
    <text evidence="12">The beta-hairpin motif is involved in DNA binding.</text>
</comment>
<feature type="domain" description="Helicase ATP-binding" evidence="15">
    <location>
        <begin position="24"/>
        <end position="157"/>
    </location>
</feature>
<evidence type="ECO:0000256" key="2">
    <source>
        <dbReference type="ARBA" id="ARBA00008533"/>
    </source>
</evidence>
<dbReference type="Proteomes" id="UP000177682">
    <property type="component" value="Unassembled WGS sequence"/>
</dbReference>
<dbReference type="Gene3D" id="3.40.50.300">
    <property type="entry name" value="P-loop containing nucleotide triphosphate hydrolases"/>
    <property type="match status" value="3"/>
</dbReference>
<dbReference type="InterPro" id="IPR001650">
    <property type="entry name" value="Helicase_C-like"/>
</dbReference>
<evidence type="ECO:0000259" key="14">
    <source>
        <dbReference type="PROSITE" id="PS50151"/>
    </source>
</evidence>
<accession>A0A1F5PKS2</accession>
<gene>
    <name evidence="12" type="primary">uvrB</name>
    <name evidence="17" type="ORF">A3E29_04210</name>
</gene>
<evidence type="ECO:0000256" key="10">
    <source>
        <dbReference type="ARBA" id="ARBA00026033"/>
    </source>
</evidence>
<feature type="short sequence motif" description="Beta-hairpin" evidence="12">
    <location>
        <begin position="90"/>
        <end position="113"/>
    </location>
</feature>
<organism evidence="17 18">
    <name type="scientific">Candidatus Doudnabacteria bacterium RIFCSPHIGHO2_12_FULL_48_16</name>
    <dbReference type="NCBI Taxonomy" id="1817838"/>
    <lineage>
        <taxon>Bacteria</taxon>
        <taxon>Candidatus Doudnaibacteriota</taxon>
    </lineage>
</organism>
<dbReference type="HAMAP" id="MF_00204">
    <property type="entry name" value="UvrB"/>
    <property type="match status" value="1"/>
</dbReference>
<evidence type="ECO:0000313" key="17">
    <source>
        <dbReference type="EMBL" id="OGE90272.1"/>
    </source>
</evidence>
<evidence type="ECO:0000256" key="8">
    <source>
        <dbReference type="ARBA" id="ARBA00022881"/>
    </source>
</evidence>
<evidence type="ECO:0000256" key="4">
    <source>
        <dbReference type="ARBA" id="ARBA00022741"/>
    </source>
</evidence>
<comment type="subunit">
    <text evidence="10 12 13">Forms a heterotetramer with UvrA during the search for lesions. Interacts with UvrC in an incision complex.</text>
</comment>
<evidence type="ECO:0000256" key="11">
    <source>
        <dbReference type="ARBA" id="ARBA00029504"/>
    </source>
</evidence>
<dbReference type="InterPro" id="IPR036876">
    <property type="entry name" value="UVR_dom_sf"/>
</dbReference>
<dbReference type="PROSITE" id="PS51194">
    <property type="entry name" value="HELICASE_CTER"/>
    <property type="match status" value="1"/>
</dbReference>
<dbReference type="InterPro" id="IPR006935">
    <property type="entry name" value="Helicase/UvrB_N"/>
</dbReference>
<dbReference type="CDD" id="cd18790">
    <property type="entry name" value="SF2_C_UvrB"/>
    <property type="match status" value="1"/>
</dbReference>
<comment type="subcellular location">
    <subcellularLocation>
        <location evidence="1 12 13">Cytoplasm</location>
    </subcellularLocation>
</comment>
<dbReference type="EMBL" id="MFEY01000007">
    <property type="protein sequence ID" value="OGE90272.1"/>
    <property type="molecule type" value="Genomic_DNA"/>
</dbReference>
<dbReference type="GO" id="GO:0009381">
    <property type="term" value="F:excinuclease ABC activity"/>
    <property type="evidence" value="ECO:0007669"/>
    <property type="project" value="UniProtKB-UniRule"/>
</dbReference>
<evidence type="ECO:0000259" key="16">
    <source>
        <dbReference type="PROSITE" id="PS51194"/>
    </source>
</evidence>
<dbReference type="PANTHER" id="PTHR24029">
    <property type="entry name" value="UVRABC SYSTEM PROTEIN B"/>
    <property type="match status" value="1"/>
</dbReference>
<dbReference type="SUPFAM" id="SSF46600">
    <property type="entry name" value="C-terminal UvrC-binding domain of UvrB"/>
    <property type="match status" value="1"/>
</dbReference>
<evidence type="ECO:0000256" key="9">
    <source>
        <dbReference type="ARBA" id="ARBA00023204"/>
    </source>
</evidence>
<dbReference type="Pfam" id="PF12344">
    <property type="entry name" value="UvrB"/>
    <property type="match status" value="1"/>
</dbReference>
<dbReference type="PROSITE" id="PS51192">
    <property type="entry name" value="HELICASE_ATP_BIND_1"/>
    <property type="match status" value="1"/>
</dbReference>
<dbReference type="NCBIfam" id="NF003673">
    <property type="entry name" value="PRK05298.1"/>
    <property type="match status" value="1"/>
</dbReference>
<keyword evidence="5 12" id="KW-0227">DNA damage</keyword>